<comment type="caution">
    <text evidence="1">The sequence shown here is derived from an EMBL/GenBank/DDBJ whole genome shotgun (WGS) entry which is preliminary data.</text>
</comment>
<dbReference type="EMBL" id="VCGU01000008">
    <property type="protein sequence ID" value="TRY72423.1"/>
    <property type="molecule type" value="Genomic_DNA"/>
</dbReference>
<proteinExistence type="predicted"/>
<sequence>MSTLSGHKHSKEGRILDGLVVKGVNEEASFSFPPAFKNEMIPNTKGEVATPTMVKAHRHVAHLAQHLNDIDATVPVLIFSGRDAGDALSTKQYGKHVPYSHHTALGWWVQCAPLQSVDQACNSKRYVQM</sequence>
<keyword evidence="2" id="KW-1185">Reference proteome</keyword>
<evidence type="ECO:0000313" key="2">
    <source>
        <dbReference type="Proteomes" id="UP000318571"/>
    </source>
</evidence>
<reference evidence="1 2" key="1">
    <citation type="journal article" date="2018" name="Nat. Ecol. Evol.">
        <title>Genomic signatures of mitonuclear coevolution across populations of Tigriopus californicus.</title>
        <authorList>
            <person name="Barreto F.S."/>
            <person name="Watson E.T."/>
            <person name="Lima T.G."/>
            <person name="Willett C.S."/>
            <person name="Edmands S."/>
            <person name="Li W."/>
            <person name="Burton R.S."/>
        </authorList>
    </citation>
    <scope>NUCLEOTIDE SEQUENCE [LARGE SCALE GENOMIC DNA]</scope>
    <source>
        <strain evidence="1 2">San Diego</strain>
    </source>
</reference>
<protein>
    <submittedName>
        <fullName evidence="1">Uncharacterized protein</fullName>
    </submittedName>
</protein>
<dbReference type="PANTHER" id="PTHR47331">
    <property type="entry name" value="PHD-TYPE DOMAIN-CONTAINING PROTEIN"/>
    <property type="match status" value="1"/>
</dbReference>
<dbReference type="Proteomes" id="UP000318571">
    <property type="component" value="Chromosome 7"/>
</dbReference>
<evidence type="ECO:0000313" key="1">
    <source>
        <dbReference type="EMBL" id="TRY72423.1"/>
    </source>
</evidence>
<dbReference type="AlphaFoldDB" id="A0A553P423"/>
<gene>
    <name evidence="1" type="ORF">TCAL_14900</name>
</gene>
<name>A0A553P423_TIGCA</name>
<accession>A0A553P423</accession>
<dbReference type="PANTHER" id="PTHR47331:SF5">
    <property type="entry name" value="RIBONUCLEASE H"/>
    <property type="match status" value="1"/>
</dbReference>
<organism evidence="1 2">
    <name type="scientific">Tigriopus californicus</name>
    <name type="common">Marine copepod</name>
    <dbReference type="NCBI Taxonomy" id="6832"/>
    <lineage>
        <taxon>Eukaryota</taxon>
        <taxon>Metazoa</taxon>
        <taxon>Ecdysozoa</taxon>
        <taxon>Arthropoda</taxon>
        <taxon>Crustacea</taxon>
        <taxon>Multicrustacea</taxon>
        <taxon>Hexanauplia</taxon>
        <taxon>Copepoda</taxon>
        <taxon>Harpacticoida</taxon>
        <taxon>Harpacticidae</taxon>
        <taxon>Tigriopus</taxon>
    </lineage>
</organism>